<keyword evidence="2" id="KW-1185">Reference proteome</keyword>
<proteinExistence type="predicted"/>
<dbReference type="EMBL" id="JBBXMP010000017">
    <property type="protein sequence ID" value="KAL0068667.1"/>
    <property type="molecule type" value="Genomic_DNA"/>
</dbReference>
<comment type="caution">
    <text evidence="1">The sequence shown here is derived from an EMBL/GenBank/DDBJ whole genome shotgun (WGS) entry which is preliminary data.</text>
</comment>
<sequence>MPADWYDNEHSPARLTVPGFYNALRYKAVDSQKPSYLTLYDISEPSVANGPDFEALRARASERDTAMLGKVQFLNRRTYELIEEPYTRPETGDASLPGKFVLMVSYDIKSEFEEEFNRWYKEEHIPEYLAKVPDWLRCRRYKLYDNLVRGALEDGKELRVCKYLALHDFSCGPEEMMSNEIMKASIETPWAKRVEENELHKEVRILQLHRVYKKPE</sequence>
<accession>A0ABR3A7Z9</accession>
<protein>
    <recommendedName>
        <fullName evidence="3">EthD domain-containing protein</fullName>
    </recommendedName>
</protein>
<evidence type="ECO:0000313" key="2">
    <source>
        <dbReference type="Proteomes" id="UP001437256"/>
    </source>
</evidence>
<organism evidence="1 2">
    <name type="scientific">Marasmius tenuissimus</name>
    <dbReference type="NCBI Taxonomy" id="585030"/>
    <lineage>
        <taxon>Eukaryota</taxon>
        <taxon>Fungi</taxon>
        <taxon>Dikarya</taxon>
        <taxon>Basidiomycota</taxon>
        <taxon>Agaricomycotina</taxon>
        <taxon>Agaricomycetes</taxon>
        <taxon>Agaricomycetidae</taxon>
        <taxon>Agaricales</taxon>
        <taxon>Marasmiineae</taxon>
        <taxon>Marasmiaceae</taxon>
        <taxon>Marasmius</taxon>
    </lineage>
</organism>
<reference evidence="1 2" key="1">
    <citation type="submission" date="2024-05" db="EMBL/GenBank/DDBJ databases">
        <title>A draft genome resource for the thread blight pathogen Marasmius tenuissimus strain MS-2.</title>
        <authorList>
            <person name="Yulfo-Soto G.E."/>
            <person name="Baruah I.K."/>
            <person name="Amoako-Attah I."/>
            <person name="Bukari Y."/>
            <person name="Meinhardt L.W."/>
            <person name="Bailey B.A."/>
            <person name="Cohen S.P."/>
        </authorList>
    </citation>
    <scope>NUCLEOTIDE SEQUENCE [LARGE SCALE GENOMIC DNA]</scope>
    <source>
        <strain evidence="1 2">MS-2</strain>
    </source>
</reference>
<gene>
    <name evidence="1" type="ORF">AAF712_004383</name>
</gene>
<name>A0ABR3A7Z9_9AGAR</name>
<evidence type="ECO:0000313" key="1">
    <source>
        <dbReference type="EMBL" id="KAL0068667.1"/>
    </source>
</evidence>
<dbReference type="Proteomes" id="UP001437256">
    <property type="component" value="Unassembled WGS sequence"/>
</dbReference>
<evidence type="ECO:0008006" key="3">
    <source>
        <dbReference type="Google" id="ProtNLM"/>
    </source>
</evidence>